<keyword evidence="6 12" id="KW-0378">Hydrolase</keyword>
<feature type="binding site" evidence="11">
    <location>
        <position position="459"/>
    </location>
    <ligand>
        <name>Zn(2+)</name>
        <dbReference type="ChEBI" id="CHEBI:29105"/>
        <note>catalytic</note>
    </ligand>
</feature>
<comment type="subcellular location">
    <subcellularLocation>
        <location evidence="1 12">Secreted</location>
    </subcellularLocation>
</comment>
<dbReference type="Pfam" id="PF02128">
    <property type="entry name" value="Peptidase_M36"/>
    <property type="match status" value="1"/>
</dbReference>
<dbReference type="InterPro" id="IPR027268">
    <property type="entry name" value="Peptidase_M4/M1_CTD_sf"/>
</dbReference>
<evidence type="ECO:0000313" key="13">
    <source>
        <dbReference type="EMBL" id="KAF5342299.1"/>
    </source>
</evidence>
<evidence type="ECO:0000256" key="7">
    <source>
        <dbReference type="ARBA" id="ARBA00022833"/>
    </source>
</evidence>
<dbReference type="EC" id="3.4.24.-" evidence="12"/>
<dbReference type="OrthoDB" id="3227768at2759"/>
<keyword evidence="14" id="KW-1185">Reference proteome</keyword>
<evidence type="ECO:0000256" key="1">
    <source>
        <dbReference type="ARBA" id="ARBA00004613"/>
    </source>
</evidence>
<dbReference type="PANTHER" id="PTHR33478">
    <property type="entry name" value="EXTRACELLULAR METALLOPROTEINASE MEP"/>
    <property type="match status" value="1"/>
</dbReference>
<dbReference type="GO" id="GO:0008270">
    <property type="term" value="F:zinc ion binding"/>
    <property type="evidence" value="ECO:0007669"/>
    <property type="project" value="InterPro"/>
</dbReference>
<comment type="cofactor">
    <cofactor evidence="11">
        <name>Zn(2+)</name>
        <dbReference type="ChEBI" id="CHEBI:29105"/>
    </cofactor>
    <text evidence="11">Binds 1 zinc ion per subunit.</text>
</comment>
<dbReference type="Gene3D" id="3.10.170.10">
    <property type="match status" value="1"/>
</dbReference>
<dbReference type="AlphaFoldDB" id="A0A8H5FMH7"/>
<evidence type="ECO:0000256" key="2">
    <source>
        <dbReference type="ARBA" id="ARBA00006006"/>
    </source>
</evidence>
<reference evidence="13 14" key="1">
    <citation type="journal article" date="2020" name="ISME J.">
        <title>Uncovering the hidden diversity of litter-decomposition mechanisms in mushroom-forming fungi.</title>
        <authorList>
            <person name="Floudas D."/>
            <person name="Bentzer J."/>
            <person name="Ahren D."/>
            <person name="Johansson T."/>
            <person name="Persson P."/>
            <person name="Tunlid A."/>
        </authorList>
    </citation>
    <scope>NUCLEOTIDE SEQUENCE [LARGE SCALE GENOMIC DNA]</scope>
    <source>
        <strain evidence="13 14">CBS 175.51</strain>
    </source>
</reference>
<dbReference type="GO" id="GO:0006508">
    <property type="term" value="P:proteolysis"/>
    <property type="evidence" value="ECO:0007669"/>
    <property type="project" value="UniProtKB-KW"/>
</dbReference>
<dbReference type="GO" id="GO:0004222">
    <property type="term" value="F:metalloendopeptidase activity"/>
    <property type="evidence" value="ECO:0007669"/>
    <property type="project" value="InterPro"/>
</dbReference>
<feature type="active site" evidence="10">
    <location>
        <position position="460"/>
    </location>
</feature>
<dbReference type="InterPro" id="IPR001842">
    <property type="entry name" value="Peptidase_M36"/>
</dbReference>
<evidence type="ECO:0000256" key="9">
    <source>
        <dbReference type="ARBA" id="ARBA00023145"/>
    </source>
</evidence>
<protein>
    <recommendedName>
        <fullName evidence="12">Extracellular metalloproteinase</fullName>
        <ecNumber evidence="12">3.4.24.-</ecNumber>
    </recommendedName>
    <alternativeName>
        <fullName evidence="12">Fungalysin</fullName>
    </alternativeName>
</protein>
<keyword evidence="7 11" id="KW-0862">Zinc</keyword>
<proteinExistence type="inferred from homology"/>
<comment type="similarity">
    <text evidence="2 12">Belongs to the peptidase M36 family.</text>
</comment>
<accession>A0A8H5FMH7</accession>
<evidence type="ECO:0000256" key="10">
    <source>
        <dbReference type="PIRSR" id="PIRSR601842-1"/>
    </source>
</evidence>
<dbReference type="PANTHER" id="PTHR33478:SF1">
    <property type="entry name" value="EXTRACELLULAR METALLOPROTEINASE MEP"/>
    <property type="match status" value="1"/>
</dbReference>
<dbReference type="InterPro" id="IPR050371">
    <property type="entry name" value="Fungal_virulence_M36"/>
</dbReference>
<gene>
    <name evidence="13" type="ORF">D9611_001146</name>
</gene>
<evidence type="ECO:0000256" key="5">
    <source>
        <dbReference type="ARBA" id="ARBA00022723"/>
    </source>
</evidence>
<keyword evidence="4 12" id="KW-0645">Protease</keyword>
<comment type="caution">
    <text evidence="13">The sequence shown here is derived from an EMBL/GenBank/DDBJ whole genome shotgun (WGS) entry which is preliminary data.</text>
</comment>
<evidence type="ECO:0000256" key="12">
    <source>
        <dbReference type="RuleBase" id="RU364017"/>
    </source>
</evidence>
<evidence type="ECO:0000256" key="6">
    <source>
        <dbReference type="ARBA" id="ARBA00022801"/>
    </source>
</evidence>
<keyword evidence="8 12" id="KW-0482">Metalloprotease</keyword>
<dbReference type="GO" id="GO:0005615">
    <property type="term" value="C:extracellular space"/>
    <property type="evidence" value="ECO:0007669"/>
    <property type="project" value="InterPro"/>
</dbReference>
<evidence type="ECO:0000313" key="14">
    <source>
        <dbReference type="Proteomes" id="UP000541558"/>
    </source>
</evidence>
<keyword evidence="9 12" id="KW-0865">Zymogen</keyword>
<dbReference type="EMBL" id="JAACJK010000001">
    <property type="protein sequence ID" value="KAF5342299.1"/>
    <property type="molecule type" value="Genomic_DNA"/>
</dbReference>
<evidence type="ECO:0000256" key="8">
    <source>
        <dbReference type="ARBA" id="ARBA00023049"/>
    </source>
</evidence>
<keyword evidence="3 12" id="KW-0964">Secreted</keyword>
<organism evidence="13 14">
    <name type="scientific">Ephemerocybe angulata</name>
    <dbReference type="NCBI Taxonomy" id="980116"/>
    <lineage>
        <taxon>Eukaryota</taxon>
        <taxon>Fungi</taxon>
        <taxon>Dikarya</taxon>
        <taxon>Basidiomycota</taxon>
        <taxon>Agaricomycotina</taxon>
        <taxon>Agaricomycetes</taxon>
        <taxon>Agaricomycetidae</taxon>
        <taxon>Agaricales</taxon>
        <taxon>Agaricineae</taxon>
        <taxon>Psathyrellaceae</taxon>
        <taxon>Ephemerocybe</taxon>
    </lineage>
</organism>
<feature type="binding site" evidence="11">
    <location>
        <position position="280"/>
    </location>
    <ligand>
        <name>Zn(2+)</name>
        <dbReference type="ChEBI" id="CHEBI:29105"/>
        <note>catalytic</note>
    </ligand>
</feature>
<keyword evidence="5 11" id="KW-0479">Metal-binding</keyword>
<dbReference type="CDD" id="cd09596">
    <property type="entry name" value="M36"/>
    <property type="match status" value="1"/>
</dbReference>
<dbReference type="Gene3D" id="1.10.390.10">
    <property type="entry name" value="Neutral Protease Domain 2"/>
    <property type="match status" value="1"/>
</dbReference>
<dbReference type="PRINTS" id="PR00999">
    <property type="entry name" value="FUNGALYSIN"/>
</dbReference>
<dbReference type="Proteomes" id="UP000541558">
    <property type="component" value="Unassembled WGS sequence"/>
</dbReference>
<feature type="binding site" evidence="11">
    <location>
        <position position="463"/>
    </location>
    <ligand>
        <name>Zn(2+)</name>
        <dbReference type="ChEBI" id="CHEBI:29105"/>
        <note>catalytic</note>
    </ligand>
</feature>
<evidence type="ECO:0000256" key="4">
    <source>
        <dbReference type="ARBA" id="ARBA00022670"/>
    </source>
</evidence>
<feature type="binding site" evidence="11">
    <location>
        <position position="488"/>
    </location>
    <ligand>
        <name>Zn(2+)</name>
        <dbReference type="ChEBI" id="CHEBI:29105"/>
        <note>catalytic</note>
    </ligand>
</feature>
<name>A0A8H5FMH7_9AGAR</name>
<sequence length="654" mass="70980">MWSEVLSRPLLPLLRKVLLAKTKIHVGKGAYAESFLVTCINSGNISGYSREILSSFYLLKLPPMFNLLSSVLIALSFVAHANAAISTRIAGVQSKKFGSKGLTLELYGPPSTFETFGEGIHQAYTFATGGPEEQARAYVSGKLEVDGSAIEYRSGFSNENVRHAYVRQRHDGISFANAVANIAFKDTKVVSFGSSFFQPKTIAPSKPTIELQTVLPDIENLLDGKYNGHPTSLAYLARPDESASLVHVVQIENEDTGTWYQAYVDAHNGKLLSAVDFVAHASYRVLPIQKQDLREGLEVVLDPQDQVASPRGWHYFGTTNTTDTSGNNVVAYKTAETSTTAQSATGLIFNYTQNPSQGPTVASNLNAARTNAFYIMNRVHDFAYHYGFTEAAFNFQADNFGKGGAGGDRVLVSVQDTAGTNNANFATPPDGQSGKARMYLWNPVSPSRDGALANDILVHEMAHGITNRLTGGGSADCLLYFEAQGLGEGWSDAMASWTEQKSAVIKDWVIGGYVTNSTGGLRGKPYSTNSTTNPLRYSSAGDYWDVHDIGEVWANMLHNVYAALVTKYGWSATAMTDATGPEGNIVYMHLFIDALSLQPCNPDFVQARDAWIQADVNRYKGANGCLLWKAFASRGLGLSAQDLNDNFAVPEECS</sequence>
<dbReference type="SUPFAM" id="SSF55486">
    <property type="entry name" value="Metalloproteases ('zincins'), catalytic domain"/>
    <property type="match status" value="1"/>
</dbReference>
<evidence type="ECO:0000256" key="11">
    <source>
        <dbReference type="PIRSR" id="PIRSR601842-2"/>
    </source>
</evidence>
<evidence type="ECO:0000256" key="3">
    <source>
        <dbReference type="ARBA" id="ARBA00022525"/>
    </source>
</evidence>